<feature type="coiled-coil region" evidence="1">
    <location>
        <begin position="156"/>
        <end position="190"/>
    </location>
</feature>
<protein>
    <recommendedName>
        <fullName evidence="3">Nucleoprotein TPR/MPL1 domain-containing protein</fullName>
    </recommendedName>
</protein>
<feature type="region of interest" description="Disordered" evidence="2">
    <location>
        <begin position="202"/>
        <end position="236"/>
    </location>
</feature>
<evidence type="ECO:0000313" key="4">
    <source>
        <dbReference type="EMBL" id="MEQ2158398.1"/>
    </source>
</evidence>
<feature type="coiled-coil region" evidence="1">
    <location>
        <begin position="5"/>
        <end position="117"/>
    </location>
</feature>
<dbReference type="PANTHER" id="PTHR18898:SF3">
    <property type="entry name" value="NUCLEOPROTEIN TPR"/>
    <property type="match status" value="1"/>
</dbReference>
<feature type="compositionally biased region" description="Polar residues" evidence="2">
    <location>
        <begin position="202"/>
        <end position="227"/>
    </location>
</feature>
<evidence type="ECO:0000256" key="1">
    <source>
        <dbReference type="SAM" id="Coils"/>
    </source>
</evidence>
<name>A0ABV0MJ31_9TELE</name>
<dbReference type="Proteomes" id="UP001476798">
    <property type="component" value="Unassembled WGS sequence"/>
</dbReference>
<evidence type="ECO:0000313" key="5">
    <source>
        <dbReference type="Proteomes" id="UP001476798"/>
    </source>
</evidence>
<organism evidence="4 5">
    <name type="scientific">Goodea atripinnis</name>
    <dbReference type="NCBI Taxonomy" id="208336"/>
    <lineage>
        <taxon>Eukaryota</taxon>
        <taxon>Metazoa</taxon>
        <taxon>Chordata</taxon>
        <taxon>Craniata</taxon>
        <taxon>Vertebrata</taxon>
        <taxon>Euteleostomi</taxon>
        <taxon>Actinopterygii</taxon>
        <taxon>Neopterygii</taxon>
        <taxon>Teleostei</taxon>
        <taxon>Neoteleostei</taxon>
        <taxon>Acanthomorphata</taxon>
        <taxon>Ovalentaria</taxon>
        <taxon>Atherinomorphae</taxon>
        <taxon>Cyprinodontiformes</taxon>
        <taxon>Goodeidae</taxon>
        <taxon>Goodea</taxon>
    </lineage>
</organism>
<gene>
    <name evidence="4" type="ORF">GOODEAATRI_011905</name>
</gene>
<accession>A0ABV0MJ31</accession>
<keyword evidence="5" id="KW-1185">Reference proteome</keyword>
<dbReference type="EMBL" id="JAHRIO010000744">
    <property type="protein sequence ID" value="MEQ2158398.1"/>
    <property type="molecule type" value="Genomic_DNA"/>
</dbReference>
<reference evidence="4 5" key="1">
    <citation type="submission" date="2021-06" db="EMBL/GenBank/DDBJ databases">
        <authorList>
            <person name="Palmer J.M."/>
        </authorList>
    </citation>
    <scope>NUCLEOTIDE SEQUENCE [LARGE SCALE GENOMIC DNA]</scope>
    <source>
        <strain evidence="4 5">GA_2019</strain>
        <tissue evidence="4">Muscle</tissue>
    </source>
</reference>
<comment type="caution">
    <text evidence="4">The sequence shown here is derived from an EMBL/GenBank/DDBJ whole genome shotgun (WGS) entry which is preliminary data.</text>
</comment>
<dbReference type="InterPro" id="IPR057577">
    <property type="entry name" value="Nucleoprot-TPR/MLP1_dom"/>
</dbReference>
<feature type="domain" description="Nucleoprotein TPR/MPL1" evidence="3">
    <location>
        <begin position="1"/>
        <end position="68"/>
    </location>
</feature>
<evidence type="ECO:0000259" key="3">
    <source>
        <dbReference type="Pfam" id="PF25481"/>
    </source>
</evidence>
<feature type="region of interest" description="Disordered" evidence="2">
    <location>
        <begin position="129"/>
        <end position="150"/>
    </location>
</feature>
<dbReference type="Pfam" id="PF25481">
    <property type="entry name" value="Nucleoprot-TPR"/>
    <property type="match status" value="1"/>
</dbReference>
<dbReference type="PANTHER" id="PTHR18898">
    <property type="entry name" value="NUCLEOPROTEIN TPR-RELATED"/>
    <property type="match status" value="1"/>
</dbReference>
<evidence type="ECO:0000256" key="2">
    <source>
        <dbReference type="SAM" id="MobiDB-lite"/>
    </source>
</evidence>
<proteinExistence type="predicted"/>
<keyword evidence="1" id="KW-0175">Coiled coil</keyword>
<sequence length="332" mass="37879">MEQEKELLEKKIEWLTAELSTKTEELLSTNREKGKEILELQGSLESSNEQLYNAYAECQTQLQLEKQETRRVSKVLDEIVQEVESKAPVLKRQREEYESMQRSMASLCNKLEQARNLCNLLVELEEARGTRVSKDDGSSSDISSTSEVNGSSRLSFRKLESIVDKLQKEVEQLREQRNQHKQLADSSARQRDMFKALLTQSTGFSLPPQGQESTPRPSAPATRSTPQRAAAAESAQTAHAKAALKQVRVFKGLVFLFNTVNGLWKSSSSCWSEWKSAHFQLNDAFTLYKKEKAENDRMLNETNDRLQRQLTELRSSHAKLTSQLDFSNKRCV</sequence>